<dbReference type="FunFam" id="3.30.70.330:FF:000105">
    <property type="entry name" value="HIV Tat-specific factor 1 homolog"/>
    <property type="match status" value="1"/>
</dbReference>
<protein>
    <recommendedName>
        <fullName evidence="8">RRM domain-containing protein</fullName>
    </recommendedName>
</protein>
<keyword evidence="3" id="KW-0677">Repeat</keyword>
<feature type="compositionally biased region" description="Basic and acidic residues" evidence="7">
    <location>
        <begin position="237"/>
        <end position="263"/>
    </location>
</feature>
<dbReference type="CDD" id="cd12285">
    <property type="entry name" value="RRM3_RBM39_like"/>
    <property type="match status" value="1"/>
</dbReference>
<keyword evidence="10" id="KW-1185">Reference proteome</keyword>
<feature type="region of interest" description="Disordered" evidence="7">
    <location>
        <begin position="1"/>
        <end position="36"/>
    </location>
</feature>
<dbReference type="SUPFAM" id="SSF54928">
    <property type="entry name" value="RNA-binding domain, RBD"/>
    <property type="match status" value="1"/>
</dbReference>
<evidence type="ECO:0000256" key="4">
    <source>
        <dbReference type="ARBA" id="ARBA00022884"/>
    </source>
</evidence>
<evidence type="ECO:0000256" key="6">
    <source>
        <dbReference type="PROSITE-ProRule" id="PRU00176"/>
    </source>
</evidence>
<dbReference type="AlphaFoldDB" id="A0A8K0JQG9"/>
<dbReference type="PROSITE" id="PS50102">
    <property type="entry name" value="RRM"/>
    <property type="match status" value="1"/>
</dbReference>
<dbReference type="SMART" id="SM00360">
    <property type="entry name" value="RRM"/>
    <property type="match status" value="2"/>
</dbReference>
<gene>
    <name evidence="9" type="ORF">FFLO_01565</name>
</gene>
<evidence type="ECO:0000256" key="3">
    <source>
        <dbReference type="ARBA" id="ARBA00022737"/>
    </source>
</evidence>
<dbReference type="OrthoDB" id="10258585at2759"/>
<keyword evidence="4 6" id="KW-0694">RNA-binding</keyword>
<organism evidence="9 10">
    <name type="scientific">Filobasidium floriforme</name>
    <dbReference type="NCBI Taxonomy" id="5210"/>
    <lineage>
        <taxon>Eukaryota</taxon>
        <taxon>Fungi</taxon>
        <taxon>Dikarya</taxon>
        <taxon>Basidiomycota</taxon>
        <taxon>Agaricomycotina</taxon>
        <taxon>Tremellomycetes</taxon>
        <taxon>Filobasidiales</taxon>
        <taxon>Filobasidiaceae</taxon>
        <taxon>Filobasidium</taxon>
    </lineage>
</organism>
<dbReference type="Gene3D" id="3.30.70.330">
    <property type="match status" value="2"/>
</dbReference>
<evidence type="ECO:0000256" key="2">
    <source>
        <dbReference type="ARBA" id="ARBA00022664"/>
    </source>
</evidence>
<dbReference type="InterPro" id="IPR034392">
    <property type="entry name" value="TatSF1-like_RRM1"/>
</dbReference>
<evidence type="ECO:0000256" key="5">
    <source>
        <dbReference type="ARBA" id="ARBA00023187"/>
    </source>
</evidence>
<reference evidence="9" key="1">
    <citation type="submission" date="2020-04" db="EMBL/GenBank/DDBJ databases">
        <title>Analysis of mating type loci in Filobasidium floriforme.</title>
        <authorList>
            <person name="Nowrousian M."/>
        </authorList>
    </citation>
    <scope>NUCLEOTIDE SEQUENCE</scope>
    <source>
        <strain evidence="9">CBS 6242</strain>
    </source>
</reference>
<dbReference type="PANTHER" id="PTHR15608">
    <property type="entry name" value="SPLICING FACTOR U2AF-ASSOCIATED PROTEIN 2"/>
    <property type="match status" value="1"/>
</dbReference>
<dbReference type="GO" id="GO:0000398">
    <property type="term" value="P:mRNA splicing, via spliceosome"/>
    <property type="evidence" value="ECO:0007669"/>
    <property type="project" value="InterPro"/>
</dbReference>
<keyword evidence="5" id="KW-0508">mRNA splicing</keyword>
<proteinExistence type="inferred from homology"/>
<dbReference type="EMBL" id="JABELV010000022">
    <property type="protein sequence ID" value="KAG7563007.1"/>
    <property type="molecule type" value="Genomic_DNA"/>
</dbReference>
<dbReference type="GO" id="GO:0005686">
    <property type="term" value="C:U2 snRNP"/>
    <property type="evidence" value="ECO:0007669"/>
    <property type="project" value="TreeGrafter"/>
</dbReference>
<dbReference type="InterPro" id="IPR034393">
    <property type="entry name" value="TatSF1-like"/>
</dbReference>
<dbReference type="Proteomes" id="UP000812966">
    <property type="component" value="Unassembled WGS sequence"/>
</dbReference>
<evidence type="ECO:0000256" key="7">
    <source>
        <dbReference type="SAM" id="MobiDB-lite"/>
    </source>
</evidence>
<dbReference type="Pfam" id="PF00076">
    <property type="entry name" value="RRM_1"/>
    <property type="match status" value="1"/>
</dbReference>
<evidence type="ECO:0000313" key="9">
    <source>
        <dbReference type="EMBL" id="KAG7563007.1"/>
    </source>
</evidence>
<feature type="compositionally biased region" description="Basic and acidic residues" evidence="7">
    <location>
        <begin position="27"/>
        <end position="36"/>
    </location>
</feature>
<keyword evidence="2" id="KW-0507">mRNA processing</keyword>
<dbReference type="InterPro" id="IPR012677">
    <property type="entry name" value="Nucleotide-bd_a/b_plait_sf"/>
</dbReference>
<dbReference type="PANTHER" id="PTHR15608:SF0">
    <property type="entry name" value="HIV TAT-SPECIFIC FACTOR 1"/>
    <property type="match status" value="1"/>
</dbReference>
<comment type="similarity">
    <text evidence="1">Belongs to the HTATSF1 family.</text>
</comment>
<dbReference type="InterPro" id="IPR000504">
    <property type="entry name" value="RRM_dom"/>
</dbReference>
<evidence type="ECO:0000259" key="8">
    <source>
        <dbReference type="PROSITE" id="PS50102"/>
    </source>
</evidence>
<evidence type="ECO:0000256" key="1">
    <source>
        <dbReference type="ARBA" id="ARBA00007747"/>
    </source>
</evidence>
<name>A0A8K0JQG9_9TREE</name>
<accession>A0A8K0JQG9</accession>
<evidence type="ECO:0000313" key="10">
    <source>
        <dbReference type="Proteomes" id="UP000812966"/>
    </source>
</evidence>
<dbReference type="CDD" id="cd12281">
    <property type="entry name" value="RRM1_TatSF1_like"/>
    <property type="match status" value="1"/>
</dbReference>
<comment type="caution">
    <text evidence="9">The sequence shown here is derived from an EMBL/GenBank/DDBJ whole genome shotgun (WGS) entry which is preliminary data.</text>
</comment>
<dbReference type="GO" id="GO:0003723">
    <property type="term" value="F:RNA binding"/>
    <property type="evidence" value="ECO:0007669"/>
    <property type="project" value="UniProtKB-UniRule"/>
</dbReference>
<dbReference type="GO" id="GO:0005684">
    <property type="term" value="C:U2-type spliceosomal complex"/>
    <property type="evidence" value="ECO:0007669"/>
    <property type="project" value="TreeGrafter"/>
</dbReference>
<sequence>MSAPRPNALGVTQAPAVQSPPNAPKPDQFHTDPRVHYDRNVSKWQYEDENGAEYEWAEAAQVWIPIVTDELLKAQQAAYAVQGVDEEAPVAPKQHILNQRKRKQAEIDYTSNDPIPSAGTGLPPPAGSDLAVASSSKTYAKPPKAPRPITTVYVTNLPPGTTVELLASTFSRAGLLMTDDDGNPKVKLYTDAQGNFKGDALVSYFKQNSVDLACTLFDDTELVLGSGEGNIKVTQAEFKKPSREEEKVKEKNEAAAEEKDVKDLGVGVGQQKAKGKKKVPKNLTEEQRRAAKRIRSLQSKLEDWSSADEEDPLAPNPQAPPAGNSRYARVVVLKHAFTLAELEADPGAAIELKEEIREEAESIGTVTNVTLYDKEEEGVITIKFRDAISAQACILKMNGRFFGGQQLEASIYTGKERFRQSGTGEDYLDPDEADAEEKKRLDNFAAWLTDGPGEDGQPTDP</sequence>
<feature type="domain" description="RRM" evidence="8">
    <location>
        <begin position="150"/>
        <end position="238"/>
    </location>
</feature>
<dbReference type="InterPro" id="IPR035979">
    <property type="entry name" value="RBD_domain_sf"/>
</dbReference>
<feature type="region of interest" description="Disordered" evidence="7">
    <location>
        <begin position="236"/>
        <end position="323"/>
    </location>
</feature>